<proteinExistence type="predicted"/>
<evidence type="ECO:0000313" key="1">
    <source>
        <dbReference type="EMBL" id="KAI6083801.1"/>
    </source>
</evidence>
<keyword evidence="2" id="KW-1185">Reference proteome</keyword>
<reference evidence="1 2" key="1">
    <citation type="journal article" date="2022" name="New Phytol.">
        <title>Ecological generalism drives hyperdiversity of secondary metabolite gene clusters in xylarialean endophytes.</title>
        <authorList>
            <person name="Franco M.E.E."/>
            <person name="Wisecaver J.H."/>
            <person name="Arnold A.E."/>
            <person name="Ju Y.M."/>
            <person name="Slot J.C."/>
            <person name="Ahrendt S."/>
            <person name="Moore L.P."/>
            <person name="Eastman K.E."/>
            <person name="Scott K."/>
            <person name="Konkel Z."/>
            <person name="Mondo S.J."/>
            <person name="Kuo A."/>
            <person name="Hayes R.D."/>
            <person name="Haridas S."/>
            <person name="Andreopoulos B."/>
            <person name="Riley R."/>
            <person name="LaButti K."/>
            <person name="Pangilinan J."/>
            <person name="Lipzen A."/>
            <person name="Amirebrahimi M."/>
            <person name="Yan J."/>
            <person name="Adam C."/>
            <person name="Keymanesh K."/>
            <person name="Ng V."/>
            <person name="Louie K."/>
            <person name="Northen T."/>
            <person name="Drula E."/>
            <person name="Henrissat B."/>
            <person name="Hsieh H.M."/>
            <person name="Youens-Clark K."/>
            <person name="Lutzoni F."/>
            <person name="Miadlikowska J."/>
            <person name="Eastwood D.C."/>
            <person name="Hamelin R.C."/>
            <person name="Grigoriev I.V."/>
            <person name="U'Ren J.M."/>
        </authorList>
    </citation>
    <scope>NUCLEOTIDE SEQUENCE [LARGE SCALE GENOMIC DNA]</scope>
    <source>
        <strain evidence="1 2">ER1909</strain>
    </source>
</reference>
<gene>
    <name evidence="1" type="ORF">F4821DRAFT_182399</name>
</gene>
<accession>A0ACC0CTN9</accession>
<dbReference type="Proteomes" id="UP001497680">
    <property type="component" value="Unassembled WGS sequence"/>
</dbReference>
<name>A0ACC0CTN9_9PEZI</name>
<organism evidence="1 2">
    <name type="scientific">Hypoxylon rubiginosum</name>
    <dbReference type="NCBI Taxonomy" id="110542"/>
    <lineage>
        <taxon>Eukaryota</taxon>
        <taxon>Fungi</taxon>
        <taxon>Dikarya</taxon>
        <taxon>Ascomycota</taxon>
        <taxon>Pezizomycotina</taxon>
        <taxon>Sordariomycetes</taxon>
        <taxon>Xylariomycetidae</taxon>
        <taxon>Xylariales</taxon>
        <taxon>Hypoxylaceae</taxon>
        <taxon>Hypoxylon</taxon>
    </lineage>
</organism>
<evidence type="ECO:0000313" key="2">
    <source>
        <dbReference type="Proteomes" id="UP001497680"/>
    </source>
</evidence>
<protein>
    <submittedName>
        <fullName evidence="1">Uncharacterized protein</fullName>
    </submittedName>
</protein>
<sequence length="438" mass="49737">MVNMDTRDQPIHISSLSNELFLHIFESDLTPSAILQCMLCCKRWLSLASSVLYKHIVLRNGHMLSVWAQCPSDTYDFLIETFTLVPIHFLYSRSIPVVRDTRQLRSTLEKLPSRLANMVNLQCLSVYSPSLIPDAFCIPLSLITSIVDHLPQNCVSLEIDVRNMIDDTDPEAHICTSIRRVLPQLRYLRLRFPEVCPEAFGYGFDASQPTIIAAGFKPAEAPRLEQCLITVGYPGPPNIVWPIRLCEHPRVDIVPVLARYLQVFKSPQNAPRLQKLWMIDALPLGDDYNRTSESLVRRDVLADKSQAIPYGNMAERRTDSWFVRLPAEESSHDLVTTLISVKGLVEGPAWVITSNGTRLPAPEAYKKAHLTVSQPVMRNWKEWSIKEKMAPLLWVYEKKSGVKILDVAEGGLTDKCIPTFRIPEGWIIDDDGYLERSE</sequence>
<dbReference type="EMBL" id="MU394346">
    <property type="protein sequence ID" value="KAI6083801.1"/>
    <property type="molecule type" value="Genomic_DNA"/>
</dbReference>
<comment type="caution">
    <text evidence="1">The sequence shown here is derived from an EMBL/GenBank/DDBJ whole genome shotgun (WGS) entry which is preliminary data.</text>
</comment>